<dbReference type="InterPro" id="IPR003759">
    <property type="entry name" value="Cbl-bd_cap"/>
</dbReference>
<keyword evidence="3" id="KW-1185">Reference proteome</keyword>
<dbReference type="EMBL" id="MTKO01000092">
    <property type="protein sequence ID" value="RWX44603.1"/>
    <property type="molecule type" value="Genomic_DNA"/>
</dbReference>
<dbReference type="Gene3D" id="1.10.1240.10">
    <property type="entry name" value="Methionine synthase domain"/>
    <property type="match status" value="1"/>
</dbReference>
<reference evidence="2 3" key="1">
    <citation type="submission" date="2017-01" db="EMBL/GenBank/DDBJ databases">
        <title>The cable genome- insights into the physiology and evolution of filamentous bacteria capable of sulfide oxidation via long distance electron transfer.</title>
        <authorList>
            <person name="Schreiber L."/>
            <person name="Bjerg J.T."/>
            <person name="Boggild A."/>
            <person name="Van De Vossenberg J."/>
            <person name="Meysman F."/>
            <person name="Nielsen L.P."/>
            <person name="Schramm A."/>
            <person name="Kjeldsen K.U."/>
        </authorList>
    </citation>
    <scope>NUCLEOTIDE SEQUENCE [LARGE SCALE GENOMIC DNA]</scope>
    <source>
        <strain evidence="2">MCF</strain>
    </source>
</reference>
<dbReference type="SMART" id="SM01018">
    <property type="entry name" value="B12-binding_2"/>
    <property type="match status" value="1"/>
</dbReference>
<evidence type="ECO:0000313" key="2">
    <source>
        <dbReference type="EMBL" id="RWX44603.1"/>
    </source>
</evidence>
<protein>
    <submittedName>
        <fullName evidence="2">B12 binding domain-containing protein</fullName>
    </submittedName>
</protein>
<dbReference type="Proteomes" id="UP000287853">
    <property type="component" value="Unassembled WGS sequence"/>
</dbReference>
<dbReference type="AlphaFoldDB" id="A0A3S3U8J0"/>
<dbReference type="PROSITE" id="PS51337">
    <property type="entry name" value="B12_BINDING_NTER"/>
    <property type="match status" value="1"/>
</dbReference>
<dbReference type="InterPro" id="IPR036594">
    <property type="entry name" value="Meth_synthase_dom"/>
</dbReference>
<evidence type="ECO:0000259" key="1">
    <source>
        <dbReference type="PROSITE" id="PS51337"/>
    </source>
</evidence>
<organism evidence="2 3">
    <name type="scientific">Candidatus Electrothrix aarhusensis</name>
    <dbReference type="NCBI Taxonomy" id="1859131"/>
    <lineage>
        <taxon>Bacteria</taxon>
        <taxon>Pseudomonadati</taxon>
        <taxon>Thermodesulfobacteriota</taxon>
        <taxon>Desulfobulbia</taxon>
        <taxon>Desulfobulbales</taxon>
        <taxon>Desulfobulbaceae</taxon>
        <taxon>Candidatus Electrothrix</taxon>
    </lineage>
</organism>
<comment type="caution">
    <text evidence="2">The sequence shown here is derived from an EMBL/GenBank/DDBJ whole genome shotgun (WGS) entry which is preliminary data.</text>
</comment>
<gene>
    <name evidence="2" type="ORF">H206_01760</name>
</gene>
<name>A0A3S3U8J0_9BACT</name>
<accession>A0A3S3U8J0</accession>
<evidence type="ECO:0000313" key="3">
    <source>
        <dbReference type="Proteomes" id="UP000287853"/>
    </source>
</evidence>
<dbReference type="Pfam" id="PF02607">
    <property type="entry name" value="B12-binding_2"/>
    <property type="match status" value="1"/>
</dbReference>
<feature type="domain" description="B12-binding N-terminal" evidence="1">
    <location>
        <begin position="1"/>
        <end position="91"/>
    </location>
</feature>
<sequence>MESTRQEIKDLVDALLRVDRLGAEELVVRALEQGKSFNTVDQLIVPALEEIGRGWETGAVALAQVYMSSKVCEELMKRFLPGTVTPQGEYPRIAIALLEDYHALGKMIISTALRAEAIALRITGVSQLKSWCRKFVRIL</sequence>
<dbReference type="SUPFAM" id="SSF47644">
    <property type="entry name" value="Methionine synthase domain"/>
    <property type="match status" value="1"/>
</dbReference>
<proteinExistence type="predicted"/>